<organism evidence="6 7">
    <name type="scientific">Candidatus Gottesmanbacteria bacterium RIFCSPLOWO2_01_FULL_43_11b</name>
    <dbReference type="NCBI Taxonomy" id="1798392"/>
    <lineage>
        <taxon>Bacteria</taxon>
        <taxon>Candidatus Gottesmaniibacteriota</taxon>
    </lineage>
</organism>
<evidence type="ECO:0000256" key="1">
    <source>
        <dbReference type="ARBA" id="ARBA00001911"/>
    </source>
</evidence>
<protein>
    <recommendedName>
        <fullName evidence="5">NAD-dependent epimerase/dehydratase domain-containing protein</fullName>
    </recommendedName>
</protein>
<accession>A0A1F6AJS2</accession>
<evidence type="ECO:0000313" key="7">
    <source>
        <dbReference type="Proteomes" id="UP000178759"/>
    </source>
</evidence>
<dbReference type="Gene3D" id="3.40.50.720">
    <property type="entry name" value="NAD(P)-binding Rossmann-like Domain"/>
    <property type="match status" value="1"/>
</dbReference>
<feature type="domain" description="NAD-dependent epimerase/dehydratase" evidence="5">
    <location>
        <begin position="29"/>
        <end position="274"/>
    </location>
</feature>
<dbReference type="InterPro" id="IPR044516">
    <property type="entry name" value="UXS-like"/>
</dbReference>
<dbReference type="GO" id="GO:0070403">
    <property type="term" value="F:NAD+ binding"/>
    <property type="evidence" value="ECO:0007669"/>
    <property type="project" value="InterPro"/>
</dbReference>
<name>A0A1F6AJS2_9BACT</name>
<keyword evidence="3" id="KW-0520">NAD</keyword>
<evidence type="ECO:0000256" key="4">
    <source>
        <dbReference type="ARBA" id="ARBA00023239"/>
    </source>
</evidence>
<sequence length="353" mass="40373">MHPIIRQDIRQIIKDIKKEARLMEGKTLLISGGAGFLGSYIVATISLLNTSLFKSPCRVIVVDNYITGKRKRDLESLDDKNIEFITHDITKPIIIDKTIDYIIHAAGLASPVYYRKFPLETIEAAIFGAKNLLELARKKKVKSFLFFSSSEIYGDPDPNFIPTPETYRGNVSPIGSRACYDESKRLGETISITYFDKYKVPVKIVRPFNVYGPGMRPDDYRVIPTFLMRALERKPLPVHDEGNQTRTFCYISDATTAFLKVLLSHKSGEVYNVGSDDDEINMMSLAQIVADVSPKKVEIKRIPYPENYPKDEPRRRRPDLSKIKNILNYRTRVSLRTGLARTLRWFASQLEKQ</sequence>
<evidence type="ECO:0000313" key="6">
    <source>
        <dbReference type="EMBL" id="OGG24497.1"/>
    </source>
</evidence>
<evidence type="ECO:0000259" key="5">
    <source>
        <dbReference type="Pfam" id="PF01370"/>
    </source>
</evidence>
<dbReference type="InterPro" id="IPR036291">
    <property type="entry name" value="NAD(P)-bd_dom_sf"/>
</dbReference>
<dbReference type="SUPFAM" id="SSF51735">
    <property type="entry name" value="NAD(P)-binding Rossmann-fold domains"/>
    <property type="match status" value="1"/>
</dbReference>
<keyword evidence="4" id="KW-0456">Lyase</keyword>
<dbReference type="STRING" id="1798392.A3A79_04920"/>
<evidence type="ECO:0000256" key="2">
    <source>
        <dbReference type="ARBA" id="ARBA00022793"/>
    </source>
</evidence>
<dbReference type="Proteomes" id="UP000178759">
    <property type="component" value="Unassembled WGS sequence"/>
</dbReference>
<reference evidence="6 7" key="1">
    <citation type="journal article" date="2016" name="Nat. Commun.">
        <title>Thousands of microbial genomes shed light on interconnected biogeochemical processes in an aquifer system.</title>
        <authorList>
            <person name="Anantharaman K."/>
            <person name="Brown C.T."/>
            <person name="Hug L.A."/>
            <person name="Sharon I."/>
            <person name="Castelle C.J."/>
            <person name="Probst A.J."/>
            <person name="Thomas B.C."/>
            <person name="Singh A."/>
            <person name="Wilkins M.J."/>
            <person name="Karaoz U."/>
            <person name="Brodie E.L."/>
            <person name="Williams K.H."/>
            <person name="Hubbard S.S."/>
            <person name="Banfield J.F."/>
        </authorList>
    </citation>
    <scope>NUCLEOTIDE SEQUENCE [LARGE SCALE GENOMIC DNA]</scope>
</reference>
<dbReference type="GO" id="GO:0042732">
    <property type="term" value="P:D-xylose metabolic process"/>
    <property type="evidence" value="ECO:0007669"/>
    <property type="project" value="InterPro"/>
</dbReference>
<comment type="caution">
    <text evidence="6">The sequence shown here is derived from an EMBL/GenBank/DDBJ whole genome shotgun (WGS) entry which is preliminary data.</text>
</comment>
<dbReference type="EMBL" id="MFJV01000001">
    <property type="protein sequence ID" value="OGG24497.1"/>
    <property type="molecule type" value="Genomic_DNA"/>
</dbReference>
<evidence type="ECO:0000256" key="3">
    <source>
        <dbReference type="ARBA" id="ARBA00023027"/>
    </source>
</evidence>
<dbReference type="GO" id="GO:0048040">
    <property type="term" value="F:UDP-glucuronate decarboxylase activity"/>
    <property type="evidence" value="ECO:0007669"/>
    <property type="project" value="TreeGrafter"/>
</dbReference>
<dbReference type="GO" id="GO:0005737">
    <property type="term" value="C:cytoplasm"/>
    <property type="evidence" value="ECO:0007669"/>
    <property type="project" value="TreeGrafter"/>
</dbReference>
<comment type="cofactor">
    <cofactor evidence="1">
        <name>NAD(+)</name>
        <dbReference type="ChEBI" id="CHEBI:57540"/>
    </cofactor>
</comment>
<dbReference type="Pfam" id="PF01370">
    <property type="entry name" value="Epimerase"/>
    <property type="match status" value="1"/>
</dbReference>
<gene>
    <name evidence="6" type="ORF">A3A79_04920</name>
</gene>
<dbReference type="AlphaFoldDB" id="A0A1F6AJS2"/>
<dbReference type="PANTHER" id="PTHR43078">
    <property type="entry name" value="UDP-GLUCURONIC ACID DECARBOXYLASE-RELATED"/>
    <property type="match status" value="1"/>
</dbReference>
<dbReference type="InterPro" id="IPR001509">
    <property type="entry name" value="Epimerase_deHydtase"/>
</dbReference>
<dbReference type="PANTHER" id="PTHR43078:SF6">
    <property type="entry name" value="UDP-GLUCURONIC ACID DECARBOXYLASE 1"/>
    <property type="match status" value="1"/>
</dbReference>
<proteinExistence type="predicted"/>
<keyword evidence="2" id="KW-0210">Decarboxylase</keyword>